<dbReference type="InterPro" id="IPR001932">
    <property type="entry name" value="PPM-type_phosphatase-like_dom"/>
</dbReference>
<accession>A0A7V8NX36</accession>
<dbReference type="InterPro" id="IPR052016">
    <property type="entry name" value="Bact_Sigma-Reg"/>
</dbReference>
<dbReference type="GO" id="GO:0016791">
    <property type="term" value="F:phosphatase activity"/>
    <property type="evidence" value="ECO:0007669"/>
    <property type="project" value="TreeGrafter"/>
</dbReference>
<evidence type="ECO:0000313" key="5">
    <source>
        <dbReference type="Proteomes" id="UP000567293"/>
    </source>
</evidence>
<keyword evidence="1" id="KW-0378">Hydrolase</keyword>
<evidence type="ECO:0000256" key="1">
    <source>
        <dbReference type="ARBA" id="ARBA00022801"/>
    </source>
</evidence>
<feature type="coiled-coil region" evidence="2">
    <location>
        <begin position="32"/>
        <end position="62"/>
    </location>
</feature>
<gene>
    <name evidence="4" type="ORF">HRJ53_28765</name>
</gene>
<dbReference type="PANTHER" id="PTHR43156">
    <property type="entry name" value="STAGE II SPORULATION PROTEIN E-RELATED"/>
    <property type="match status" value="1"/>
</dbReference>
<reference evidence="4" key="1">
    <citation type="submission" date="2020-06" db="EMBL/GenBank/DDBJ databases">
        <title>Legume-microbial interactions unlock mineral nutrients during tropical forest succession.</title>
        <authorList>
            <person name="Epihov D.Z."/>
        </authorList>
    </citation>
    <scope>NUCLEOTIDE SEQUENCE [LARGE SCALE GENOMIC DNA]</scope>
    <source>
        <strain evidence="4">Pan2503</strain>
    </source>
</reference>
<dbReference type="AlphaFoldDB" id="A0A7V8NX36"/>
<dbReference type="SMART" id="SM00331">
    <property type="entry name" value="PP2C_SIG"/>
    <property type="match status" value="1"/>
</dbReference>
<dbReference type="Proteomes" id="UP000567293">
    <property type="component" value="Unassembled WGS sequence"/>
</dbReference>
<dbReference type="SUPFAM" id="SSF81606">
    <property type="entry name" value="PP2C-like"/>
    <property type="match status" value="1"/>
</dbReference>
<keyword evidence="2" id="KW-0175">Coiled coil</keyword>
<feature type="domain" description="PPM-type phosphatase" evidence="3">
    <location>
        <begin position="74"/>
        <end position="289"/>
    </location>
</feature>
<organism evidence="4 5">
    <name type="scientific">Candidatus Acidiferrum panamense</name>
    <dbReference type="NCBI Taxonomy" id="2741543"/>
    <lineage>
        <taxon>Bacteria</taxon>
        <taxon>Pseudomonadati</taxon>
        <taxon>Acidobacteriota</taxon>
        <taxon>Terriglobia</taxon>
        <taxon>Candidatus Acidiferrales</taxon>
        <taxon>Candidatus Acidiferrum</taxon>
    </lineage>
</organism>
<dbReference type="PROSITE" id="PS51746">
    <property type="entry name" value="PPM_2"/>
    <property type="match status" value="1"/>
</dbReference>
<dbReference type="Gene3D" id="3.60.40.10">
    <property type="entry name" value="PPM-type phosphatase domain"/>
    <property type="match status" value="1"/>
</dbReference>
<dbReference type="InterPro" id="IPR036457">
    <property type="entry name" value="PPM-type-like_dom_sf"/>
</dbReference>
<keyword evidence="5" id="KW-1185">Reference proteome</keyword>
<sequence length="291" mass="31831">MSDFVEKPWSNLRLVEILEKQIALGRERRESRRRANQERQAREEAIHHLQEQEREIAEAKAIQEKLLPREIPQLTGYEIASSWQSAGAVGGDYFDVLPLGEGSLGLCIADVAGKGIPAALLMSNLQAAVRGLSSPSLTPEVLCARLNSLVWRNTHTDRFVTLFYAQLDGPARLLRYANAGHNAPFVVHRDGTHERLRDGGGVLGVFGEQSYELGSVRLSPGDRVVLFTDGVTEASDGNGEEFGEMRLLSLLERNRALPAGAIQEKIIGAISEFSGGHRTDDATLLVLAVGE</sequence>
<protein>
    <submittedName>
        <fullName evidence="4">Serine/threonine-protein phosphatase</fullName>
    </submittedName>
</protein>
<evidence type="ECO:0000259" key="3">
    <source>
        <dbReference type="PROSITE" id="PS51746"/>
    </source>
</evidence>
<dbReference type="Pfam" id="PF07228">
    <property type="entry name" value="SpoIIE"/>
    <property type="match status" value="1"/>
</dbReference>
<evidence type="ECO:0000256" key="2">
    <source>
        <dbReference type="SAM" id="Coils"/>
    </source>
</evidence>
<dbReference type="EMBL" id="JACDQQ010002789">
    <property type="protein sequence ID" value="MBA0089001.1"/>
    <property type="molecule type" value="Genomic_DNA"/>
</dbReference>
<comment type="caution">
    <text evidence="4">The sequence shown here is derived from an EMBL/GenBank/DDBJ whole genome shotgun (WGS) entry which is preliminary data.</text>
</comment>
<name>A0A7V8NX36_9BACT</name>
<evidence type="ECO:0000313" key="4">
    <source>
        <dbReference type="EMBL" id="MBA0089001.1"/>
    </source>
</evidence>
<dbReference type="PANTHER" id="PTHR43156:SF2">
    <property type="entry name" value="STAGE II SPORULATION PROTEIN E"/>
    <property type="match status" value="1"/>
</dbReference>
<proteinExistence type="predicted"/>